<dbReference type="AlphaFoldDB" id="A0A1L3SZJ6"/>
<dbReference type="Proteomes" id="UP000182840">
    <property type="component" value="Chromosome"/>
</dbReference>
<dbReference type="Gene3D" id="3.40.50.2300">
    <property type="match status" value="1"/>
</dbReference>
<name>A0A1L3SZJ6_9HYPH</name>
<dbReference type="KEGG" id="meso:BSQ44_23725"/>
<accession>A0A1L3SZJ6</accession>
<reference evidence="2" key="1">
    <citation type="submission" date="2016-11" db="EMBL/GenBank/DDBJ databases">
        <title>Mesorhizobium oceanicum sp. nov., isolated from deep seawater in South China Sea.</title>
        <authorList>
            <person name="Fu G.-Y."/>
        </authorList>
    </citation>
    <scope>NUCLEOTIDE SEQUENCE [LARGE SCALE GENOMIC DNA]</scope>
    <source>
        <strain evidence="2">B7</strain>
    </source>
</reference>
<evidence type="ECO:0000313" key="1">
    <source>
        <dbReference type="EMBL" id="APH74800.1"/>
    </source>
</evidence>
<dbReference type="EMBL" id="CP018171">
    <property type="protein sequence ID" value="APH74800.1"/>
    <property type="molecule type" value="Genomic_DNA"/>
</dbReference>
<keyword evidence="2" id="KW-1185">Reference proteome</keyword>
<dbReference type="SUPFAM" id="SSF52172">
    <property type="entry name" value="CheY-like"/>
    <property type="match status" value="1"/>
</dbReference>
<proteinExistence type="predicted"/>
<sequence>MDVEQTCLDWGADKVTIIRALDQLGQDPFRQHEFDSAILDVRLGGNSTVEFARELHCRGIPFVFATGMSDQNDFATRFPGVAIVSKPYSGEELLKMLVAAIDGTELSRSA</sequence>
<protein>
    <recommendedName>
        <fullName evidence="3">Response regulatory domain-containing protein</fullName>
    </recommendedName>
</protein>
<dbReference type="OrthoDB" id="582170at2"/>
<gene>
    <name evidence="1" type="ORF">BSQ44_23725</name>
</gene>
<dbReference type="InterPro" id="IPR011006">
    <property type="entry name" value="CheY-like_superfamily"/>
</dbReference>
<evidence type="ECO:0000313" key="2">
    <source>
        <dbReference type="Proteomes" id="UP000182840"/>
    </source>
</evidence>
<organism evidence="1 2">
    <name type="scientific">Aquibium oceanicum</name>
    <dbReference type="NCBI Taxonomy" id="1670800"/>
    <lineage>
        <taxon>Bacteria</taxon>
        <taxon>Pseudomonadati</taxon>
        <taxon>Pseudomonadota</taxon>
        <taxon>Alphaproteobacteria</taxon>
        <taxon>Hyphomicrobiales</taxon>
        <taxon>Phyllobacteriaceae</taxon>
        <taxon>Aquibium</taxon>
    </lineage>
</organism>
<evidence type="ECO:0008006" key="3">
    <source>
        <dbReference type="Google" id="ProtNLM"/>
    </source>
</evidence>
<dbReference type="STRING" id="1670800.BSQ44_23725"/>